<organism evidence="2 3">
    <name type="scientific">Rhodanobacter humi</name>
    <dbReference type="NCBI Taxonomy" id="1888173"/>
    <lineage>
        <taxon>Bacteria</taxon>
        <taxon>Pseudomonadati</taxon>
        <taxon>Pseudomonadota</taxon>
        <taxon>Gammaproteobacteria</taxon>
        <taxon>Lysobacterales</taxon>
        <taxon>Rhodanobacteraceae</taxon>
        <taxon>Rhodanobacter</taxon>
    </lineage>
</organism>
<feature type="region of interest" description="Disordered" evidence="1">
    <location>
        <begin position="1"/>
        <end position="34"/>
    </location>
</feature>
<protein>
    <recommendedName>
        <fullName evidence="4">Transposase</fullName>
    </recommendedName>
</protein>
<dbReference type="EMBL" id="JBGBPY010000002">
    <property type="protein sequence ID" value="MEY2184357.1"/>
    <property type="molecule type" value="Genomic_DNA"/>
</dbReference>
<dbReference type="Proteomes" id="UP001562159">
    <property type="component" value="Unassembled WGS sequence"/>
</dbReference>
<evidence type="ECO:0008006" key="4">
    <source>
        <dbReference type="Google" id="ProtNLM"/>
    </source>
</evidence>
<sequence>MATNKRSRAKPKAPRSKGELRRYHTPPVEDAPPLLFGPYKPPACRIGDWINDEVLGLVEVSGWTDGPMPWPKRKRPGLPTIIFTDDLVRAIRSESARAVAGAWGFTPSTVTNWRRALDVERFTPGTTQLLQSNYDAEQGSAALAKGRATIAANPEIRQGIADKKRGVKHSAEAREKISAGLKGRPKAAGWGAKANAWMLEGKAKRR</sequence>
<name>A0ABV4AVD9_9GAMM</name>
<accession>A0ABV4AVD9</accession>
<gene>
    <name evidence="2" type="ORF">AB7878_18265</name>
</gene>
<evidence type="ECO:0000313" key="2">
    <source>
        <dbReference type="EMBL" id="MEY2184357.1"/>
    </source>
</evidence>
<proteinExistence type="predicted"/>
<keyword evidence="3" id="KW-1185">Reference proteome</keyword>
<evidence type="ECO:0000256" key="1">
    <source>
        <dbReference type="SAM" id="MobiDB-lite"/>
    </source>
</evidence>
<comment type="caution">
    <text evidence="2">The sequence shown here is derived from an EMBL/GenBank/DDBJ whole genome shotgun (WGS) entry which is preliminary data.</text>
</comment>
<evidence type="ECO:0000313" key="3">
    <source>
        <dbReference type="Proteomes" id="UP001562159"/>
    </source>
</evidence>
<feature type="compositionally biased region" description="Basic residues" evidence="1">
    <location>
        <begin position="1"/>
        <end position="15"/>
    </location>
</feature>
<reference evidence="2 3" key="1">
    <citation type="submission" date="2024-07" db="EMBL/GenBank/DDBJ databases">
        <title>Molecular mechanisms and environmental adaptations of flagellar loss and biofilm growth of Rhodanobacter under environmental stress.</title>
        <authorList>
            <person name="Chen M."/>
        </authorList>
    </citation>
    <scope>NUCLEOTIDE SEQUENCE [LARGE SCALE GENOMIC DNA]</scope>
    <source>
        <strain evidence="2 3">RS22</strain>
    </source>
</reference>